<dbReference type="Pfam" id="PF00293">
    <property type="entry name" value="NUDIX"/>
    <property type="match status" value="1"/>
</dbReference>
<name>E5E4J4_9CAUD</name>
<dbReference type="GO" id="GO:0016787">
    <property type="term" value="F:hydrolase activity"/>
    <property type="evidence" value="ECO:0007669"/>
    <property type="project" value="UniProtKB-KW"/>
</dbReference>
<keyword evidence="5" id="KW-1185">Reference proteome</keyword>
<evidence type="ECO:0000259" key="3">
    <source>
        <dbReference type="PROSITE" id="PS51462"/>
    </source>
</evidence>
<feature type="domain" description="Nudix hydrolase" evidence="3">
    <location>
        <begin position="1"/>
        <end position="121"/>
    </location>
</feature>
<keyword evidence="2 4" id="KW-0378">Hydrolase</keyword>
<dbReference type="InterPro" id="IPR000086">
    <property type="entry name" value="NUDIX_hydrolase_dom"/>
</dbReference>
<proteinExistence type="predicted"/>
<evidence type="ECO:0000256" key="1">
    <source>
        <dbReference type="ARBA" id="ARBA00001946"/>
    </source>
</evidence>
<reference evidence="4 5" key="1">
    <citation type="journal article" date="2010" name="Virol. J.">
        <title>Genomes of the T4-related bacteriophages as windows on microbial genome evolution.</title>
        <authorList>
            <person name="Petrov V.M."/>
            <person name="Ratnayaka S."/>
            <person name="Nolan J.M."/>
            <person name="Miller E.S."/>
            <person name="Karam J.D."/>
        </authorList>
    </citation>
    <scope>NUCLEOTIDE SEQUENCE [LARGE SCALE GENOMIC DNA]</scope>
</reference>
<dbReference type="Gene3D" id="3.90.79.10">
    <property type="entry name" value="Nucleoside Triphosphate Pyrophosphohydrolase"/>
    <property type="match status" value="1"/>
</dbReference>
<dbReference type="PROSITE" id="PS51462">
    <property type="entry name" value="NUDIX"/>
    <property type="match status" value="1"/>
</dbReference>
<dbReference type="CDD" id="cd02883">
    <property type="entry name" value="NUDIX_Hydrolase"/>
    <property type="match status" value="1"/>
</dbReference>
<sequence length="122" mass="13349">MKKAVCALILRNGKALCVSRKDDHNDFGMPGGKVDGNESLEDAMEREVLEETGYSVIHTSEMTFTHQCGSHEVTTFLCRISDINAGVDDTETGLVEWLDPTVLLTGSFAAYNNLALKHFGVI</sequence>
<evidence type="ECO:0000256" key="2">
    <source>
        <dbReference type="ARBA" id="ARBA00022801"/>
    </source>
</evidence>
<dbReference type="InterPro" id="IPR020084">
    <property type="entry name" value="NUDIX_hydrolase_CS"/>
</dbReference>
<accession>E5E4J4</accession>
<evidence type="ECO:0000313" key="5">
    <source>
        <dbReference type="Proteomes" id="UP000008730"/>
    </source>
</evidence>
<dbReference type="InterPro" id="IPR020476">
    <property type="entry name" value="Nudix_hydrolase"/>
</dbReference>
<dbReference type="KEGG" id="vg:9926103"/>
<dbReference type="RefSeq" id="YP_004009830.1">
    <property type="nucleotide sequence ID" value="NC_014661.1"/>
</dbReference>
<dbReference type="InterPro" id="IPR015797">
    <property type="entry name" value="NUDIX_hydrolase-like_dom_sf"/>
</dbReference>
<dbReference type="PANTHER" id="PTHR43046">
    <property type="entry name" value="GDP-MANNOSE MANNOSYL HYDROLASE"/>
    <property type="match status" value="1"/>
</dbReference>
<evidence type="ECO:0000313" key="4">
    <source>
        <dbReference type="EMBL" id="ADG36178.1"/>
    </source>
</evidence>
<dbReference type="SUPFAM" id="SSF55811">
    <property type="entry name" value="Nudix"/>
    <property type="match status" value="1"/>
</dbReference>
<comment type="cofactor">
    <cofactor evidence="1">
        <name>Mg(2+)</name>
        <dbReference type="ChEBI" id="CHEBI:18420"/>
    </cofactor>
</comment>
<dbReference type="PROSITE" id="PS00893">
    <property type="entry name" value="NUDIX_BOX"/>
    <property type="match status" value="1"/>
</dbReference>
<protein>
    <submittedName>
        <fullName evidence="4">Putative hydrolase</fullName>
    </submittedName>
</protein>
<dbReference type="Proteomes" id="UP000008730">
    <property type="component" value="Segment"/>
</dbReference>
<dbReference type="OrthoDB" id="26754at10239"/>
<dbReference type="EMBL" id="GU911519">
    <property type="protein sequence ID" value="ADG36178.1"/>
    <property type="molecule type" value="Genomic_DNA"/>
</dbReference>
<dbReference type="GeneID" id="9926103"/>
<gene>
    <name evidence="4" type="ORF">Acj61p213</name>
</gene>
<dbReference type="PANTHER" id="PTHR43046:SF14">
    <property type="entry name" value="MUTT_NUDIX FAMILY PROTEIN"/>
    <property type="match status" value="1"/>
</dbReference>
<organism evidence="4 5">
    <name type="scientific">Acinetobacter phage Acj61</name>
    <dbReference type="NCBI Taxonomy" id="760732"/>
    <lineage>
        <taxon>Viruses</taxon>
        <taxon>Duplodnaviria</taxon>
        <taxon>Heunggongvirae</taxon>
        <taxon>Uroviricota</taxon>
        <taxon>Caudoviricetes</taxon>
        <taxon>Pantevenvirales</taxon>
        <taxon>Straboviridae</taxon>
        <taxon>Twarogvirinae</taxon>
        <taxon>Lasallevirus</taxon>
        <taxon>Lasallevirus Acj61</taxon>
        <taxon>Acinetobacter virus Acj61</taxon>
    </lineage>
</organism>
<dbReference type="PRINTS" id="PR00502">
    <property type="entry name" value="NUDIXFAMILY"/>
</dbReference>